<dbReference type="GO" id="GO:0000271">
    <property type="term" value="P:polysaccharide biosynthetic process"/>
    <property type="evidence" value="ECO:0007669"/>
    <property type="project" value="UniProtKB-KW"/>
</dbReference>
<name>A0A5D3K8D1_9BRAD</name>
<evidence type="ECO:0000259" key="3">
    <source>
        <dbReference type="Pfam" id="PF02397"/>
    </source>
</evidence>
<evidence type="ECO:0000256" key="1">
    <source>
        <dbReference type="ARBA" id="ARBA00006464"/>
    </source>
</evidence>
<dbReference type="RefSeq" id="WP_148775292.1">
    <property type="nucleotide sequence ID" value="NZ_VSSS01000042.1"/>
</dbReference>
<dbReference type="OrthoDB" id="9808602at2"/>
<protein>
    <submittedName>
        <fullName evidence="4">Sugar transferase</fullName>
    </submittedName>
</protein>
<keyword evidence="2" id="KW-0270">Exopolysaccharide synthesis</keyword>
<reference evidence="4 5" key="1">
    <citation type="submission" date="2019-08" db="EMBL/GenBank/DDBJ databases">
        <title>Bradyrhizobium hipponensis sp. nov., a rhizobium isolated from a Lupinus angustifolius root nodule in Tunisia.</title>
        <authorList>
            <person name="Off K."/>
            <person name="Rejili M."/>
            <person name="Mars M."/>
            <person name="Brachmann A."/>
            <person name="Marin M."/>
        </authorList>
    </citation>
    <scope>NUCLEOTIDE SEQUENCE [LARGE SCALE GENOMIC DNA]</scope>
    <source>
        <strain evidence="4 5">CTAW71</strain>
    </source>
</reference>
<dbReference type="AlphaFoldDB" id="A0A5D3K8D1"/>
<comment type="caution">
    <text evidence="4">The sequence shown here is derived from an EMBL/GenBank/DDBJ whole genome shotgun (WGS) entry which is preliminary data.</text>
</comment>
<accession>A0A5D3K8D1</accession>
<dbReference type="PANTHER" id="PTHR30576">
    <property type="entry name" value="COLANIC BIOSYNTHESIS UDP-GLUCOSE LIPID CARRIER TRANSFERASE"/>
    <property type="match status" value="1"/>
</dbReference>
<comment type="similarity">
    <text evidence="1">Belongs to the bacterial sugar transferase family.</text>
</comment>
<dbReference type="InterPro" id="IPR003362">
    <property type="entry name" value="Bact_transf"/>
</dbReference>
<proteinExistence type="inferred from homology"/>
<keyword evidence="4" id="KW-0808">Transferase</keyword>
<dbReference type="EMBL" id="VSSS01000042">
    <property type="protein sequence ID" value="TYL91705.1"/>
    <property type="molecule type" value="Genomic_DNA"/>
</dbReference>
<dbReference type="Proteomes" id="UP000324758">
    <property type="component" value="Unassembled WGS sequence"/>
</dbReference>
<dbReference type="Pfam" id="PF02397">
    <property type="entry name" value="Bac_transf"/>
    <property type="match status" value="1"/>
</dbReference>
<evidence type="ECO:0000256" key="2">
    <source>
        <dbReference type="ARBA" id="ARBA00023169"/>
    </source>
</evidence>
<evidence type="ECO:0000313" key="4">
    <source>
        <dbReference type="EMBL" id="TYL91705.1"/>
    </source>
</evidence>
<feature type="domain" description="Bacterial sugar transferase" evidence="3">
    <location>
        <begin position="2"/>
        <end position="174"/>
    </location>
</feature>
<dbReference type="PANTHER" id="PTHR30576:SF10">
    <property type="entry name" value="SLL5057 PROTEIN"/>
    <property type="match status" value="1"/>
</dbReference>
<gene>
    <name evidence="4" type="ORF">FXB40_27665</name>
</gene>
<dbReference type="GO" id="GO:0016780">
    <property type="term" value="F:phosphotransferase activity, for other substituted phosphate groups"/>
    <property type="evidence" value="ECO:0007669"/>
    <property type="project" value="TreeGrafter"/>
</dbReference>
<organism evidence="4 5">
    <name type="scientific">Bradyrhizobium rifense</name>
    <dbReference type="NCBI Taxonomy" id="515499"/>
    <lineage>
        <taxon>Bacteria</taxon>
        <taxon>Pseudomonadati</taxon>
        <taxon>Pseudomonadota</taxon>
        <taxon>Alphaproteobacteria</taxon>
        <taxon>Hyphomicrobiales</taxon>
        <taxon>Nitrobacteraceae</taxon>
        <taxon>Bradyrhizobium</taxon>
    </lineage>
</organism>
<keyword evidence="5" id="KW-1185">Reference proteome</keyword>
<sequence length="190" mass="20772">MKRAFDFAACALFLLVAWPILLVIAIAIRLQSPGPAIFAQVRVGKGGHPFICYKFRTMRAGTANVPTHQVEASSVTALGEYLRRFKVDEIPQLYNVLAGDMSLVGPRPCLPSQAALVESRKRLGVLTVLPGITGLAQSRDIDMTDPKRLAEVDAEYIRSQSFAGDLKLIWSTLRGHGVGVDRVVRDKRSG</sequence>
<evidence type="ECO:0000313" key="5">
    <source>
        <dbReference type="Proteomes" id="UP000324758"/>
    </source>
</evidence>